<feature type="region of interest" description="Disordered" evidence="1">
    <location>
        <begin position="314"/>
        <end position="352"/>
    </location>
</feature>
<dbReference type="Proteomes" id="UP001224682">
    <property type="component" value="Unassembled WGS sequence"/>
</dbReference>
<proteinExistence type="predicted"/>
<gene>
    <name evidence="3" type="ORF">J2S75_003704</name>
</gene>
<accession>A0ABU0BJL2</accession>
<feature type="domain" description="MBG" evidence="2">
    <location>
        <begin position="115"/>
        <end position="193"/>
    </location>
</feature>
<reference evidence="3 4" key="1">
    <citation type="submission" date="2023-07" db="EMBL/GenBank/DDBJ databases">
        <title>Genomic Encyclopedia of Type Strains, Phase IV (KMG-IV): sequencing the most valuable type-strain genomes for metagenomic binning, comparative biology and taxonomic classification.</title>
        <authorList>
            <person name="Goeker M."/>
        </authorList>
    </citation>
    <scope>NUCLEOTIDE SEQUENCE [LARGE SCALE GENOMIC DNA]</scope>
    <source>
        <strain evidence="3 4">DSM 2457</strain>
    </source>
</reference>
<dbReference type="Gene3D" id="3.30.160.710">
    <property type="match status" value="1"/>
</dbReference>
<evidence type="ECO:0000313" key="4">
    <source>
        <dbReference type="Proteomes" id="UP001224682"/>
    </source>
</evidence>
<comment type="caution">
    <text evidence="3">The sequence shown here is derived from an EMBL/GenBank/DDBJ whole genome shotgun (WGS) entry which is preliminary data.</text>
</comment>
<dbReference type="EMBL" id="JAUSUI010000009">
    <property type="protein sequence ID" value="MDQ0304659.1"/>
    <property type="molecule type" value="Genomic_DNA"/>
</dbReference>
<feature type="compositionally biased region" description="Gly residues" evidence="1">
    <location>
        <begin position="331"/>
        <end position="341"/>
    </location>
</feature>
<sequence>MTLTGTAANNYTLTTTSLSGNIGTIDQASLSITASNASKTYGEVATLTGFTSSGLQNGETIGSVTLTSAGEAATATVAGSPYVIVASDATGGTFNAANYDITYHDGELVVNPATLTVTASDASKTYGDAGELNGATGFTTSGLVNGDTVTSVSLSSSGTATTANVGAYGIAASDAQGSGLSNYSLTYASGTMTVTPRPLTVAANNATMKAGDAVPPLNWTITVGDLVNGDTLTGALVTSATSSSSAGAYPILQGSLAATDNYALSYIPGILTVQRSDWPPPEEVALAIAATPNSWFVQTSAFSAGVVFDTGENSGNGEGGAAADSQNAGGESTGCTGGAAGGASCTSSPHPQNTRVGRFLRFLAR</sequence>
<evidence type="ECO:0000313" key="3">
    <source>
        <dbReference type="EMBL" id="MDQ0304659.1"/>
    </source>
</evidence>
<protein>
    <recommendedName>
        <fullName evidence="2">MBG domain-containing protein</fullName>
    </recommendedName>
</protein>
<evidence type="ECO:0000259" key="2">
    <source>
        <dbReference type="Pfam" id="PF18676"/>
    </source>
</evidence>
<dbReference type="InterPro" id="IPR041286">
    <property type="entry name" value="MBG_2"/>
</dbReference>
<keyword evidence="4" id="KW-1185">Reference proteome</keyword>
<organism evidence="3 4">
    <name type="scientific">Ancylobacter polymorphus</name>
    <dbReference type="NCBI Taxonomy" id="223390"/>
    <lineage>
        <taxon>Bacteria</taxon>
        <taxon>Pseudomonadati</taxon>
        <taxon>Pseudomonadota</taxon>
        <taxon>Alphaproteobacteria</taxon>
        <taxon>Hyphomicrobiales</taxon>
        <taxon>Xanthobacteraceae</taxon>
        <taxon>Ancylobacter</taxon>
    </lineage>
</organism>
<dbReference type="Pfam" id="PF18676">
    <property type="entry name" value="MBG_2"/>
    <property type="match status" value="3"/>
</dbReference>
<name>A0ABU0BJL2_9HYPH</name>
<feature type="domain" description="MBG" evidence="2">
    <location>
        <begin position="30"/>
        <end position="108"/>
    </location>
</feature>
<feature type="domain" description="MBG" evidence="2">
    <location>
        <begin position="199"/>
        <end position="272"/>
    </location>
</feature>
<evidence type="ECO:0000256" key="1">
    <source>
        <dbReference type="SAM" id="MobiDB-lite"/>
    </source>
</evidence>